<name>A0ABR0N5G1_GOSAR</name>
<dbReference type="EMBL" id="JARKNE010000011">
    <property type="protein sequence ID" value="KAK5785810.1"/>
    <property type="molecule type" value="Genomic_DNA"/>
</dbReference>
<gene>
    <name evidence="1" type="ORF">PVK06_040429</name>
</gene>
<comment type="caution">
    <text evidence="1">The sequence shown here is derived from an EMBL/GenBank/DDBJ whole genome shotgun (WGS) entry which is preliminary data.</text>
</comment>
<keyword evidence="2" id="KW-1185">Reference proteome</keyword>
<dbReference type="Proteomes" id="UP001358586">
    <property type="component" value="Chromosome 11"/>
</dbReference>
<evidence type="ECO:0000313" key="1">
    <source>
        <dbReference type="EMBL" id="KAK5785810.1"/>
    </source>
</evidence>
<organism evidence="1 2">
    <name type="scientific">Gossypium arboreum</name>
    <name type="common">Tree cotton</name>
    <name type="synonym">Gossypium nanking</name>
    <dbReference type="NCBI Taxonomy" id="29729"/>
    <lineage>
        <taxon>Eukaryota</taxon>
        <taxon>Viridiplantae</taxon>
        <taxon>Streptophyta</taxon>
        <taxon>Embryophyta</taxon>
        <taxon>Tracheophyta</taxon>
        <taxon>Spermatophyta</taxon>
        <taxon>Magnoliopsida</taxon>
        <taxon>eudicotyledons</taxon>
        <taxon>Gunneridae</taxon>
        <taxon>Pentapetalae</taxon>
        <taxon>rosids</taxon>
        <taxon>malvids</taxon>
        <taxon>Malvales</taxon>
        <taxon>Malvaceae</taxon>
        <taxon>Malvoideae</taxon>
        <taxon>Gossypium</taxon>
    </lineage>
</organism>
<accession>A0ABR0N5G1</accession>
<evidence type="ECO:0000313" key="2">
    <source>
        <dbReference type="Proteomes" id="UP001358586"/>
    </source>
</evidence>
<sequence>MDSEGKHAREDQPSETLEESLIFPGYVFARELKVNAISLASSSNNPEVGTEALTREVREVLRKVVEASLERNREMVQGSSVRVCRYIDLVSI</sequence>
<proteinExistence type="predicted"/>
<reference evidence="1 2" key="1">
    <citation type="submission" date="2023-03" db="EMBL/GenBank/DDBJ databases">
        <title>WGS of Gossypium arboreum.</title>
        <authorList>
            <person name="Yu D."/>
        </authorList>
    </citation>
    <scope>NUCLEOTIDE SEQUENCE [LARGE SCALE GENOMIC DNA]</scope>
    <source>
        <tissue evidence="1">Leaf</tissue>
    </source>
</reference>
<protein>
    <submittedName>
        <fullName evidence="1">Uncharacterized protein</fullName>
    </submittedName>
</protein>